<accession>A0ABS0FU18</accession>
<evidence type="ECO:0000313" key="2">
    <source>
        <dbReference type="Proteomes" id="UP000626180"/>
    </source>
</evidence>
<protein>
    <submittedName>
        <fullName evidence="1">Uncharacterized protein</fullName>
    </submittedName>
</protein>
<dbReference type="EMBL" id="JADMCD010000025">
    <property type="protein sequence ID" value="MBF8643857.1"/>
    <property type="molecule type" value="Genomic_DNA"/>
</dbReference>
<proteinExistence type="predicted"/>
<evidence type="ECO:0000313" key="1">
    <source>
        <dbReference type="EMBL" id="MBF8643857.1"/>
    </source>
</evidence>
<comment type="caution">
    <text evidence="1">The sequence shown here is derived from an EMBL/GenBank/DDBJ whole genome shotgun (WGS) entry which is preliminary data.</text>
</comment>
<name>A0ABS0FU18_PSELU</name>
<organism evidence="1 2">
    <name type="scientific">Pseudomonas luteola</name>
    <dbReference type="NCBI Taxonomy" id="47886"/>
    <lineage>
        <taxon>Bacteria</taxon>
        <taxon>Pseudomonadati</taxon>
        <taxon>Pseudomonadota</taxon>
        <taxon>Gammaproteobacteria</taxon>
        <taxon>Pseudomonadales</taxon>
        <taxon>Pseudomonadaceae</taxon>
        <taxon>Pseudomonas</taxon>
    </lineage>
</organism>
<keyword evidence="2" id="KW-1185">Reference proteome</keyword>
<reference evidence="1 2" key="1">
    <citation type="submission" date="2020-10" db="EMBL/GenBank/DDBJ databases">
        <title>Genome sequences of Pseudomonas isolates.</title>
        <authorList>
            <person name="Wessels L."/>
            <person name="Reich F."/>
            <person name="Hammerl J."/>
        </authorList>
    </citation>
    <scope>NUCLEOTIDE SEQUENCE [LARGE SCALE GENOMIC DNA]</scope>
    <source>
        <strain evidence="1 2">20-MO00624-0</strain>
    </source>
</reference>
<sequence>MAVMFYNEGEHPAGFIGYRVATTLGEESEFRQCYFEMRNEPEIFERVK</sequence>
<gene>
    <name evidence="1" type="ORF">IRZ65_24700</name>
</gene>
<dbReference type="RefSeq" id="WP_010799291.1">
    <property type="nucleotide sequence ID" value="NZ_JADMCD010000025.1"/>
</dbReference>
<dbReference type="Proteomes" id="UP000626180">
    <property type="component" value="Unassembled WGS sequence"/>
</dbReference>